<feature type="compositionally biased region" description="Low complexity" evidence="1">
    <location>
        <begin position="540"/>
        <end position="549"/>
    </location>
</feature>
<evidence type="ECO:0000313" key="4">
    <source>
        <dbReference type="EMBL" id="KAL3806615.1"/>
    </source>
</evidence>
<feature type="region of interest" description="Disordered" evidence="1">
    <location>
        <begin position="58"/>
        <end position="110"/>
    </location>
</feature>
<keyword evidence="2" id="KW-1133">Transmembrane helix</keyword>
<comment type="caution">
    <text evidence="4">The sequence shown here is derived from an EMBL/GenBank/DDBJ whole genome shotgun (WGS) entry which is preliminary data.</text>
</comment>
<feature type="compositionally biased region" description="Basic residues" evidence="1">
    <location>
        <begin position="529"/>
        <end position="539"/>
    </location>
</feature>
<accession>A0ABD3R1L8</accession>
<feature type="compositionally biased region" description="Basic and acidic residues" evidence="1">
    <location>
        <begin position="60"/>
        <end position="75"/>
    </location>
</feature>
<keyword evidence="2" id="KW-0812">Transmembrane</keyword>
<feature type="signal peptide" evidence="3">
    <location>
        <begin position="1"/>
        <end position="26"/>
    </location>
</feature>
<keyword evidence="2" id="KW-0472">Membrane</keyword>
<dbReference type="Proteomes" id="UP001530377">
    <property type="component" value="Unassembled WGS sequence"/>
</dbReference>
<organism evidence="4 5">
    <name type="scientific">Cyclostephanos tholiformis</name>
    <dbReference type="NCBI Taxonomy" id="382380"/>
    <lineage>
        <taxon>Eukaryota</taxon>
        <taxon>Sar</taxon>
        <taxon>Stramenopiles</taxon>
        <taxon>Ochrophyta</taxon>
        <taxon>Bacillariophyta</taxon>
        <taxon>Coscinodiscophyceae</taxon>
        <taxon>Thalassiosirophycidae</taxon>
        <taxon>Stephanodiscales</taxon>
        <taxon>Stephanodiscaceae</taxon>
        <taxon>Cyclostephanos</taxon>
    </lineage>
</organism>
<evidence type="ECO:0000256" key="1">
    <source>
        <dbReference type="SAM" id="MobiDB-lite"/>
    </source>
</evidence>
<feature type="transmembrane region" description="Helical" evidence="2">
    <location>
        <begin position="116"/>
        <end position="136"/>
    </location>
</feature>
<keyword evidence="3" id="KW-0732">Signal</keyword>
<reference evidence="4 5" key="1">
    <citation type="submission" date="2024-10" db="EMBL/GenBank/DDBJ databases">
        <title>Updated reference genomes for cyclostephanoid diatoms.</title>
        <authorList>
            <person name="Roberts W.R."/>
            <person name="Alverson A.J."/>
        </authorList>
    </citation>
    <scope>NUCLEOTIDE SEQUENCE [LARGE SCALE GENOMIC DNA]</scope>
    <source>
        <strain evidence="4 5">AJA228-03</strain>
    </source>
</reference>
<feature type="chain" id="PRO_5044826692" evidence="3">
    <location>
        <begin position="27"/>
        <end position="616"/>
    </location>
</feature>
<dbReference type="EMBL" id="JALLPB020000770">
    <property type="protein sequence ID" value="KAL3806615.1"/>
    <property type="molecule type" value="Genomic_DNA"/>
</dbReference>
<protein>
    <submittedName>
        <fullName evidence="4">Uncharacterized protein</fullName>
    </submittedName>
</protein>
<feature type="compositionally biased region" description="Basic and acidic residues" evidence="1">
    <location>
        <begin position="402"/>
        <end position="412"/>
    </location>
</feature>
<gene>
    <name evidence="4" type="ORF">ACHAXA_004419</name>
</gene>
<proteinExistence type="predicted"/>
<feature type="region of interest" description="Disordered" evidence="1">
    <location>
        <begin position="380"/>
        <end position="440"/>
    </location>
</feature>
<feature type="compositionally biased region" description="Gly residues" evidence="1">
    <location>
        <begin position="83"/>
        <end position="93"/>
    </location>
</feature>
<evidence type="ECO:0000313" key="5">
    <source>
        <dbReference type="Proteomes" id="UP001530377"/>
    </source>
</evidence>
<name>A0ABD3R1L8_9STRA</name>
<sequence>MIRRGDFSRWTTMMTLVIALMSSSSSRHGSDNNNMGSPHVLLFVVGIQDLENLGHCQKSGCRDSKDAMTNEDASRHSRSSGVVVGGVGGGGGKKYSPSSSHHASTSRDGRSAPVPFVEFACVVVLVLLALAASGVFKDNDRSSPFPPPSIVGAAFDRTYRYTRRAVGSVAYALSSFISGRVHGDSITRDEGGRGRSMRRNMNNKRGGIIVASAGVRSRYVSQDSVASLGSLVDLLGTSDHDSGFFPSDDADVEIGRVGANGIEMTTRRTKGVDDCVGLRPRMRRNLSSGSSACLSTTSSSCHSFESSCDSGSSMWSMDSTSTLDGGTEASWDTSGGVATAPSSTRVIRRRRRGFSGDVSGADSEGKDTILSKFVGYMLSSRSGRGNERDPPSSSNGRRRRRSIDGDGRRNAINDRNILHHRRDGDISSGDGGGGTIMGGFRTKRRSTLDNAPLSHDIDPIQKVSAPRCGGVGGAPYHEQTFNHHGPNREGNVTPAAMSMTNVEYAKIGPGPLHRPHAGDRARGGAGHHNQLHHQQHHYKQQQQKLSPSKSDNRQDTPSATSCHPRHRDLASSVGGVNQTLTLQDLLDTRNSRASVAADCGKSVADSMTEINLSSIA</sequence>
<feature type="region of interest" description="Disordered" evidence="1">
    <location>
        <begin position="315"/>
        <end position="345"/>
    </location>
</feature>
<feature type="region of interest" description="Disordered" evidence="1">
    <location>
        <begin position="506"/>
        <end position="570"/>
    </location>
</feature>
<evidence type="ECO:0000256" key="3">
    <source>
        <dbReference type="SAM" id="SignalP"/>
    </source>
</evidence>
<evidence type="ECO:0000256" key="2">
    <source>
        <dbReference type="SAM" id="Phobius"/>
    </source>
</evidence>
<dbReference type="AlphaFoldDB" id="A0ABD3R1L8"/>
<keyword evidence="5" id="KW-1185">Reference proteome</keyword>